<feature type="compositionally biased region" description="Gly residues" evidence="1">
    <location>
        <begin position="159"/>
        <end position="169"/>
    </location>
</feature>
<evidence type="ECO:0000313" key="2">
    <source>
        <dbReference type="EMBL" id="KAF5876895.1"/>
    </source>
</evidence>
<gene>
    <name evidence="2" type="ORF">Bfra_001250</name>
</gene>
<feature type="compositionally biased region" description="Basic residues" evidence="1">
    <location>
        <begin position="66"/>
        <end position="76"/>
    </location>
</feature>
<dbReference type="GeneID" id="59255379"/>
<dbReference type="RefSeq" id="XP_037195841.1">
    <property type="nucleotide sequence ID" value="XM_037331687.1"/>
</dbReference>
<comment type="caution">
    <text evidence="2">The sequence shown here is derived from an EMBL/GenBank/DDBJ whole genome shotgun (WGS) entry which is preliminary data.</text>
</comment>
<feature type="region of interest" description="Disordered" evidence="1">
    <location>
        <begin position="58"/>
        <end position="98"/>
    </location>
</feature>
<dbReference type="OrthoDB" id="3564389at2759"/>
<name>A0A8H6B0J9_9HELO</name>
<dbReference type="AlphaFoldDB" id="A0A8H6B0J9"/>
<evidence type="ECO:0000256" key="1">
    <source>
        <dbReference type="SAM" id="MobiDB-lite"/>
    </source>
</evidence>
<feature type="compositionally biased region" description="Basic and acidic residues" evidence="1">
    <location>
        <begin position="84"/>
        <end position="97"/>
    </location>
</feature>
<proteinExistence type="predicted"/>
<feature type="region of interest" description="Disordered" evidence="1">
    <location>
        <begin position="116"/>
        <end position="172"/>
    </location>
</feature>
<reference evidence="2 3" key="1">
    <citation type="journal article" date="2020" name="Phytopathology">
        <title>A high-quality genome resource of Botrytis fragariae, a new and rapidly spreading fungal pathogen causing strawberry gray mold in the U.S.A.</title>
        <authorList>
            <person name="Wu Y."/>
            <person name="Saski C.A."/>
            <person name="Schnabel G."/>
            <person name="Xiao S."/>
            <person name="Hu M."/>
        </authorList>
    </citation>
    <scope>NUCLEOTIDE SEQUENCE [LARGE SCALE GENOMIC DNA]</scope>
    <source>
        <strain evidence="2 3">BVB16</strain>
    </source>
</reference>
<feature type="compositionally biased region" description="Acidic residues" evidence="1">
    <location>
        <begin position="119"/>
        <end position="136"/>
    </location>
</feature>
<accession>A0A8H6B0J9</accession>
<dbReference type="Proteomes" id="UP000531561">
    <property type="component" value="Unassembled WGS sequence"/>
</dbReference>
<sequence>MVYINKKLKKAKPNYTAAHRGHMRALEHERRASAKKIIRANIRADMIFAAEQHARALLPVQPTSPKRSKNEKKRRAAAATATKQRQERAEAKEKAEANEVASLARQFWELRLAGREFEGGENDNEDDYDDEEDEEEVKSKFSGWFGLSRKDDDADESGGRSGSCGGEAGMSGNDHVWVEALMW</sequence>
<dbReference type="EMBL" id="JABFCT010000003">
    <property type="protein sequence ID" value="KAF5876895.1"/>
    <property type="molecule type" value="Genomic_DNA"/>
</dbReference>
<organism evidence="2 3">
    <name type="scientific">Botrytis fragariae</name>
    <dbReference type="NCBI Taxonomy" id="1964551"/>
    <lineage>
        <taxon>Eukaryota</taxon>
        <taxon>Fungi</taxon>
        <taxon>Dikarya</taxon>
        <taxon>Ascomycota</taxon>
        <taxon>Pezizomycotina</taxon>
        <taxon>Leotiomycetes</taxon>
        <taxon>Helotiales</taxon>
        <taxon>Sclerotiniaceae</taxon>
        <taxon>Botrytis</taxon>
    </lineage>
</organism>
<evidence type="ECO:0000313" key="3">
    <source>
        <dbReference type="Proteomes" id="UP000531561"/>
    </source>
</evidence>
<protein>
    <submittedName>
        <fullName evidence="2">Uncharacterized protein</fullName>
    </submittedName>
</protein>
<keyword evidence="3" id="KW-1185">Reference proteome</keyword>